<evidence type="ECO:0000256" key="2">
    <source>
        <dbReference type="SAM" id="MobiDB-lite"/>
    </source>
</evidence>
<evidence type="ECO:0000313" key="3">
    <source>
        <dbReference type="EMBL" id="GAA0320073.1"/>
    </source>
</evidence>
<dbReference type="InterPro" id="IPR036291">
    <property type="entry name" value="NAD(P)-bd_dom_sf"/>
</dbReference>
<dbReference type="Gene3D" id="3.40.50.720">
    <property type="entry name" value="NAD(P)-binding Rossmann-like Domain"/>
    <property type="match status" value="1"/>
</dbReference>
<feature type="region of interest" description="Disordered" evidence="2">
    <location>
        <begin position="196"/>
        <end position="215"/>
    </location>
</feature>
<dbReference type="PANTHER" id="PTHR42760:SF40">
    <property type="entry name" value="3-OXOACYL-[ACYL-CARRIER-PROTEIN] REDUCTASE, CHLOROPLASTIC"/>
    <property type="match status" value="1"/>
</dbReference>
<sequence>MERRPVTLVTGGSRGIGAATCLRLAAEGHDVVLGYARDEKSAEAVAERVRAAGARCLTVRGDTSREDEVERLFDVAAAELGPVTGLVNNAGVTGPLGRLVDARTEDLRRVVEVNLLGYLLCCRRAARDMAAAGGGAMVNVSSAAATLGSPGEYVHYAATKAGVDALTVGLSKELGPDGIRVNAVAPGVIETDMHAAMGDPDRPARTAGATPLGRPGQPGEIAGAIAWLLSPDASFTTGAVLRVSGGR</sequence>
<comment type="similarity">
    <text evidence="1">Belongs to the short-chain dehydrogenases/reductases (SDR) family.</text>
</comment>
<dbReference type="PRINTS" id="PR00081">
    <property type="entry name" value="GDHRDH"/>
</dbReference>
<dbReference type="PROSITE" id="PS00061">
    <property type="entry name" value="ADH_SHORT"/>
    <property type="match status" value="1"/>
</dbReference>
<dbReference type="PRINTS" id="PR00080">
    <property type="entry name" value="SDRFAMILY"/>
</dbReference>
<organism evidence="3 4">
    <name type="scientific">Streptomyces polychromogenes</name>
    <dbReference type="NCBI Taxonomy" id="67342"/>
    <lineage>
        <taxon>Bacteria</taxon>
        <taxon>Bacillati</taxon>
        <taxon>Actinomycetota</taxon>
        <taxon>Actinomycetes</taxon>
        <taxon>Kitasatosporales</taxon>
        <taxon>Streptomycetaceae</taxon>
        <taxon>Streptomyces</taxon>
    </lineage>
</organism>
<dbReference type="Pfam" id="PF13561">
    <property type="entry name" value="adh_short_C2"/>
    <property type="match status" value="1"/>
</dbReference>
<gene>
    <name evidence="3" type="ORF">GCM10010302_69090</name>
</gene>
<protein>
    <submittedName>
        <fullName evidence="3">SDR family oxidoreductase</fullName>
    </submittedName>
</protein>
<dbReference type="InterPro" id="IPR002347">
    <property type="entry name" value="SDR_fam"/>
</dbReference>
<comment type="caution">
    <text evidence="3">The sequence shown here is derived from an EMBL/GenBank/DDBJ whole genome shotgun (WGS) entry which is preliminary data.</text>
</comment>
<dbReference type="RefSeq" id="WP_344168225.1">
    <property type="nucleotide sequence ID" value="NZ_BAAABV010000028.1"/>
</dbReference>
<dbReference type="PANTHER" id="PTHR42760">
    <property type="entry name" value="SHORT-CHAIN DEHYDROGENASES/REDUCTASES FAMILY MEMBER"/>
    <property type="match status" value="1"/>
</dbReference>
<evidence type="ECO:0000313" key="4">
    <source>
        <dbReference type="Proteomes" id="UP001501867"/>
    </source>
</evidence>
<accession>A0ABP3FPF7</accession>
<name>A0ABP3FPF7_9ACTN</name>
<keyword evidence="4" id="KW-1185">Reference proteome</keyword>
<reference evidence="4" key="1">
    <citation type="journal article" date="2019" name="Int. J. Syst. Evol. Microbiol.">
        <title>The Global Catalogue of Microorganisms (GCM) 10K type strain sequencing project: providing services to taxonomists for standard genome sequencing and annotation.</title>
        <authorList>
            <consortium name="The Broad Institute Genomics Platform"/>
            <consortium name="The Broad Institute Genome Sequencing Center for Infectious Disease"/>
            <person name="Wu L."/>
            <person name="Ma J."/>
        </authorList>
    </citation>
    <scope>NUCLEOTIDE SEQUENCE [LARGE SCALE GENOMIC DNA]</scope>
    <source>
        <strain evidence="4">JCM 4505</strain>
    </source>
</reference>
<evidence type="ECO:0000256" key="1">
    <source>
        <dbReference type="ARBA" id="ARBA00006484"/>
    </source>
</evidence>
<dbReference type="CDD" id="cd05233">
    <property type="entry name" value="SDR_c"/>
    <property type="match status" value="1"/>
</dbReference>
<dbReference type="EMBL" id="BAAABV010000028">
    <property type="protein sequence ID" value="GAA0320073.1"/>
    <property type="molecule type" value="Genomic_DNA"/>
</dbReference>
<dbReference type="InterPro" id="IPR020904">
    <property type="entry name" value="Sc_DH/Rdtase_CS"/>
</dbReference>
<dbReference type="SUPFAM" id="SSF51735">
    <property type="entry name" value="NAD(P)-binding Rossmann-fold domains"/>
    <property type="match status" value="1"/>
</dbReference>
<dbReference type="Proteomes" id="UP001501867">
    <property type="component" value="Unassembled WGS sequence"/>
</dbReference>
<proteinExistence type="inferred from homology"/>